<dbReference type="GO" id="GO:0005198">
    <property type="term" value="F:structural molecule activity"/>
    <property type="evidence" value="ECO:0007669"/>
    <property type="project" value="InterPro"/>
</dbReference>
<evidence type="ECO:0000256" key="6">
    <source>
        <dbReference type="ARBA" id="ARBA00023143"/>
    </source>
</evidence>
<dbReference type="Proteomes" id="UP000600449">
    <property type="component" value="Unassembled WGS sequence"/>
</dbReference>
<sequence>MSLSLALNSAQTALSVTSQQTAITARNITGANDPAYSRKVANVATSAYGSTYVASIGRAQDQALYTRMLEARSDAAARSAHLDGLERLAQTIGDPQDDYSVAGALGAFQNALQMHADGPSDPILAGEVLGRAHDLAERLDLATQTVQAARATADGEMVTSVARINDLLARFETTNRAVVAGTAAGADVTDALDTRAKILTDLSQEIGVTTIVRGDNDMVIYTDSGVTLFEKTAREVSFTRTFAYDAGIDGQAVFADGVPITGPGATMGIKSGALYGHAMLRDETSGVYQKQLDEIARGLILATAETDQINDPAVLAPQAGLFTWGGGPNLPPGTTAIDNLSASLRVNPAADPGQGGDLSTIRDGGMNGAAYDYNPAGAASFSGRMQGLIASLEASQPFDATAGVNPNTSLGRFAAGSVGWLESTRKQADKEASYQITFLERTQESLSNETGVNLDEELALMLELERSYGASARIITAVDTMLASLLQAVR</sequence>
<evidence type="ECO:0000256" key="3">
    <source>
        <dbReference type="ARBA" id="ARBA00009677"/>
    </source>
</evidence>
<evidence type="ECO:0000256" key="1">
    <source>
        <dbReference type="ARBA" id="ARBA00004365"/>
    </source>
</evidence>
<organism evidence="9 10">
    <name type="scientific">Salinarimonas ramus</name>
    <dbReference type="NCBI Taxonomy" id="690164"/>
    <lineage>
        <taxon>Bacteria</taxon>
        <taxon>Pseudomonadati</taxon>
        <taxon>Pseudomonadota</taxon>
        <taxon>Alphaproteobacteria</taxon>
        <taxon>Hyphomicrobiales</taxon>
        <taxon>Salinarimonadaceae</taxon>
        <taxon>Salinarimonas</taxon>
    </lineage>
</organism>
<protein>
    <recommendedName>
        <fullName evidence="4">Flagellar hook-associated protein 1</fullName>
    </recommendedName>
</protein>
<evidence type="ECO:0000256" key="2">
    <source>
        <dbReference type="ARBA" id="ARBA00004613"/>
    </source>
</evidence>
<feature type="domain" description="Flagellar hook-associated protein FlgK helical" evidence="8">
    <location>
        <begin position="86"/>
        <end position="300"/>
    </location>
</feature>
<evidence type="ECO:0000259" key="8">
    <source>
        <dbReference type="Pfam" id="PF22638"/>
    </source>
</evidence>
<name>A0A917Q805_9HYPH</name>
<proteinExistence type="inferred from homology"/>
<dbReference type="InterPro" id="IPR053927">
    <property type="entry name" value="FlgK_helical"/>
</dbReference>
<dbReference type="EMBL" id="BMMF01000005">
    <property type="protein sequence ID" value="GGK33141.1"/>
    <property type="molecule type" value="Genomic_DNA"/>
</dbReference>
<comment type="caution">
    <text evidence="9">The sequence shown here is derived from an EMBL/GenBank/DDBJ whole genome shotgun (WGS) entry which is preliminary data.</text>
</comment>
<reference evidence="9 10" key="1">
    <citation type="journal article" date="2014" name="Int. J. Syst. Evol. Microbiol.">
        <title>Complete genome sequence of Corynebacterium casei LMG S-19264T (=DSM 44701T), isolated from a smear-ripened cheese.</title>
        <authorList>
            <consortium name="US DOE Joint Genome Institute (JGI-PGF)"/>
            <person name="Walter F."/>
            <person name="Albersmeier A."/>
            <person name="Kalinowski J."/>
            <person name="Ruckert C."/>
        </authorList>
    </citation>
    <scope>NUCLEOTIDE SEQUENCE [LARGE SCALE GENOMIC DNA]</scope>
    <source>
        <strain evidence="9 10">CGMCC 1.9161</strain>
    </source>
</reference>
<evidence type="ECO:0000313" key="9">
    <source>
        <dbReference type="EMBL" id="GGK33141.1"/>
    </source>
</evidence>
<comment type="subcellular location">
    <subcellularLocation>
        <location evidence="1">Bacterial flagellum</location>
    </subcellularLocation>
    <subcellularLocation>
        <location evidence="2">Secreted</location>
    </subcellularLocation>
</comment>
<dbReference type="InterPro" id="IPR002371">
    <property type="entry name" value="FlgK"/>
</dbReference>
<keyword evidence="9" id="KW-0282">Flagellum</keyword>
<keyword evidence="9" id="KW-0966">Cell projection</keyword>
<dbReference type="Pfam" id="PF06429">
    <property type="entry name" value="Flg_bbr_C"/>
    <property type="match status" value="1"/>
</dbReference>
<dbReference type="Pfam" id="PF22638">
    <property type="entry name" value="FlgK_D1"/>
    <property type="match status" value="1"/>
</dbReference>
<evidence type="ECO:0000259" key="7">
    <source>
        <dbReference type="Pfam" id="PF06429"/>
    </source>
</evidence>
<keyword evidence="9" id="KW-0969">Cilium</keyword>
<dbReference type="SUPFAM" id="SSF64518">
    <property type="entry name" value="Phase 1 flagellin"/>
    <property type="match status" value="1"/>
</dbReference>
<dbReference type="RefSeq" id="WP_188912273.1">
    <property type="nucleotide sequence ID" value="NZ_BMMF01000005.1"/>
</dbReference>
<evidence type="ECO:0000256" key="5">
    <source>
        <dbReference type="ARBA" id="ARBA00022525"/>
    </source>
</evidence>
<dbReference type="PANTHER" id="PTHR30033">
    <property type="entry name" value="FLAGELLAR HOOK-ASSOCIATED PROTEIN 1"/>
    <property type="match status" value="1"/>
</dbReference>
<gene>
    <name evidence="9" type="primary">flgK</name>
    <name evidence="9" type="ORF">GCM10011322_19850</name>
</gene>
<keyword evidence="10" id="KW-1185">Reference proteome</keyword>
<dbReference type="GO" id="GO:0044780">
    <property type="term" value="P:bacterial-type flagellum assembly"/>
    <property type="evidence" value="ECO:0007669"/>
    <property type="project" value="InterPro"/>
</dbReference>
<feature type="domain" description="Flagellar basal-body/hook protein C-terminal" evidence="7">
    <location>
        <begin position="450"/>
        <end position="487"/>
    </location>
</feature>
<dbReference type="GO" id="GO:0005576">
    <property type="term" value="C:extracellular region"/>
    <property type="evidence" value="ECO:0007669"/>
    <property type="project" value="UniProtKB-SubCell"/>
</dbReference>
<dbReference type="AlphaFoldDB" id="A0A917Q805"/>
<keyword evidence="5" id="KW-0964">Secreted</keyword>
<accession>A0A917Q805</accession>
<comment type="similarity">
    <text evidence="3">Belongs to the flagella basal body rod proteins family.</text>
</comment>
<dbReference type="GO" id="GO:0009424">
    <property type="term" value="C:bacterial-type flagellum hook"/>
    <property type="evidence" value="ECO:0007669"/>
    <property type="project" value="InterPro"/>
</dbReference>
<evidence type="ECO:0000313" key="10">
    <source>
        <dbReference type="Proteomes" id="UP000600449"/>
    </source>
</evidence>
<dbReference type="PANTHER" id="PTHR30033:SF1">
    <property type="entry name" value="FLAGELLAR HOOK-ASSOCIATED PROTEIN 1"/>
    <property type="match status" value="1"/>
</dbReference>
<keyword evidence="6" id="KW-0975">Bacterial flagellum</keyword>
<dbReference type="InterPro" id="IPR010930">
    <property type="entry name" value="Flg_bb/hook_C_dom"/>
</dbReference>
<evidence type="ECO:0000256" key="4">
    <source>
        <dbReference type="ARBA" id="ARBA00016244"/>
    </source>
</evidence>
<dbReference type="NCBIfam" id="TIGR02492">
    <property type="entry name" value="flgK_ends"/>
    <property type="match status" value="1"/>
</dbReference>